<dbReference type="InterPro" id="IPR022385">
    <property type="entry name" value="Rhs_assc_core"/>
</dbReference>
<dbReference type="PANTHER" id="PTHR32305:SF15">
    <property type="entry name" value="PROTEIN RHSA-RELATED"/>
    <property type="match status" value="1"/>
</dbReference>
<dbReference type="Gene3D" id="2.180.10.10">
    <property type="entry name" value="RHS repeat-associated core"/>
    <property type="match status" value="2"/>
</dbReference>
<comment type="caution">
    <text evidence="1">The sequence shown here is derived from an EMBL/GenBank/DDBJ whole genome shotgun (WGS) entry which is preliminary data.</text>
</comment>
<dbReference type="Proteomes" id="UP001169760">
    <property type="component" value="Unassembled WGS sequence"/>
</dbReference>
<dbReference type="NCBIfam" id="TIGR03696">
    <property type="entry name" value="Rhs_assc_core"/>
    <property type="match status" value="1"/>
</dbReference>
<dbReference type="InterPro" id="IPR050708">
    <property type="entry name" value="T6SS_VgrG/RHS"/>
</dbReference>
<protein>
    <submittedName>
        <fullName evidence="1">RHS repeat-associated core domain-containing protein</fullName>
    </submittedName>
</protein>
<proteinExistence type="predicted"/>
<organism evidence="1 2">
    <name type="scientific">Saccharophagus degradans</name>
    <dbReference type="NCBI Taxonomy" id="86304"/>
    <lineage>
        <taxon>Bacteria</taxon>
        <taxon>Pseudomonadati</taxon>
        <taxon>Pseudomonadota</taxon>
        <taxon>Gammaproteobacteria</taxon>
        <taxon>Cellvibrionales</taxon>
        <taxon>Cellvibrionaceae</taxon>
        <taxon>Saccharophagus</taxon>
    </lineage>
</organism>
<name>A0AAW7XBZ0_9GAMM</name>
<evidence type="ECO:0000313" key="1">
    <source>
        <dbReference type="EMBL" id="MDO6424745.1"/>
    </source>
</evidence>
<gene>
    <name evidence="1" type="ORF">Q4521_19805</name>
</gene>
<evidence type="ECO:0000313" key="2">
    <source>
        <dbReference type="Proteomes" id="UP001169760"/>
    </source>
</evidence>
<sequence>MKLILNKLNISVSRASKTLLQIILISLSLIMTSAVFAQSEYQQYLKDASVRDNLTDLQRIRSHDLAMLDQGLAGDVVDVGSGKLSFHIPIVSVAGNSALPVNYGLYLNGREGFVDDIPQIHTKVLGEWGIEINGGGPESVSGHIDQTGTYTGMFRYADPRVGERGDFWSLDRCTRRSNFNAIGVKQKNEYLSPGAAGVHKIWFSVHYVSPEIHNGPMMLHVGGPSSQMLAVQGNADRNLQNEYNEFGNVKYVTASNWLVMCNNASDYVDTENEKNRGETFIAVSPEGTKYYFDQLFYKDRKQENFETEIIERTRLGVNPIYKTVLASDMEQKIASLKASKIEDRFGNWVRYEYSDNGEVTKIYSNDNREITITRKYKESASTPDSDVYDRIVVNGRVWKHYHYSRTKHKIILPDNTYWEFDKVHERGSTGSLNATDLNARAVCKNGAYGYSWESSVRHPSGTVVDFEFAPVLQVHAMPNPPVNLPTRSPCHPKEEITPYSETQHLLPMHGSLGYNIVSKTIRVPSGDSTNSTYKWKYSYEPMPAYQPTVVSNEKWVKVKDPEGVETTYWIDRRYSASLFGKVIRTEVGDKTETLTYSNSSAFIGSHTFLYEWMNSTDLYRDFLEHKTVSVKGADGSTDVYHTDYEYERNPHSVNYSFDRPTKITTYQDPSNARVLEINYKHILDKWVLLRTESLKLNGKEFDRWEYNENGLTEKYKRFGEIVASYSYHEDNALCTLSECQGLLKKQILYPNSNNPSASENRVTQYSNYKRGIPTSVERADGKNISFTVDNNGWIKSQKDARNISVNYGYNSMGWLTAIVPPSPFAPSIITYDQPTNSYGYAWRKTVKRGSSNQTIYYDSWFRPVKNWDNGTYTYRRYDSSNRLVFESFPTASNSPYGNLGVTSAYDANGRLESVVRDNGDDVSETSYRYLSNNTTEITDPNNNVQRIERSGYANETDGDVIKITNFLEGQDTIYTSLKYDAFGDISTISQWGQSDGYSNIETAYTRKFRYDDKRRLCSKYVPEAGGTIYRYNRLGEVTSYEEGHGDITPTTGACDTLLGTKGAVVNLTYTKLGQLDTTTYQDATTTPAITRLYDDNGNLKQVTRANTTWAYEYYDNNSLKAETLTIDGMDFSVKYTRNNLGDVSSIEYPSKNIVSFAPNNKGLPQSVKLNGRSGQAQLATSMAYHHNGLLKSFSYGNGALFSQSISDAQLPQTRSVLFNDNREDVLSFEYQYDNNDNLLNINDELQATPWGDVTNTFDALNRLETSIGQWGNAEYKYDAVGNLRKKILNGSRNVEISINAKNQVNQAYAASWKTYVHDHRGNVTNNGRGITFNYDSANQPISMGGNVSASYVYDGNLKRASQNQNGERIYSFYTQGAGLLATFNAQTDTLTEFVRAGGETLARIESDGGDLFVAAENAIPPTETNAASGDILWRKAYKPYGESLNEPMDASTLDYTGHIRDDSGLVYMQARYYDPEIGRFLSNDPLDSRAHIGNGNIQGFNRYNYAYNNPYKFTDPTGLCPEDADKNECFVVGPINGSPTDTVKMDEAASVAAPDLRVRKGSVEDAAIIKADGSVSRDGVTPYEYGAKYSAKALNEAEAVIHSHPDHSAKELAGPGDGAMPLKAGKANYVVFKDKLGVTEIEGGQLQFRMVEGKISNGTQRRYIRNALKRQLKEHNKEEK</sequence>
<dbReference type="PANTHER" id="PTHR32305">
    <property type="match status" value="1"/>
</dbReference>
<accession>A0AAW7XBZ0</accession>
<reference evidence="1" key="1">
    <citation type="submission" date="2023-07" db="EMBL/GenBank/DDBJ databases">
        <title>Genome content predicts the carbon catabolic preferences of heterotrophic bacteria.</title>
        <authorList>
            <person name="Gralka M."/>
        </authorList>
    </citation>
    <scope>NUCLEOTIDE SEQUENCE</scope>
    <source>
        <strain evidence="1">I3M17_2</strain>
    </source>
</reference>
<dbReference type="RefSeq" id="WP_303493941.1">
    <property type="nucleotide sequence ID" value="NZ_JAUOPB010000017.1"/>
</dbReference>
<dbReference type="EMBL" id="JAUOPB010000017">
    <property type="protein sequence ID" value="MDO6424745.1"/>
    <property type="molecule type" value="Genomic_DNA"/>
</dbReference>